<dbReference type="InterPro" id="IPR004304">
    <property type="entry name" value="FmdA_AmdA"/>
</dbReference>
<gene>
    <name evidence="1" type="ORF">STAS_12316</name>
</gene>
<comment type="caution">
    <text evidence="1">The sequence shown here is derived from an EMBL/GenBank/DDBJ whole genome shotgun (WGS) entry which is preliminary data.</text>
</comment>
<proteinExistence type="predicted"/>
<keyword evidence="2" id="KW-1185">Reference proteome</keyword>
<dbReference type="Pfam" id="PF03069">
    <property type="entry name" value="FmdA_AmdA"/>
    <property type="match status" value="1"/>
</dbReference>
<accession>A0A5A7PU07</accession>
<dbReference type="Gene3D" id="2.60.120.580">
    <property type="entry name" value="Acetamidase/Formamidase-like domains"/>
    <property type="match status" value="1"/>
</dbReference>
<organism evidence="1 2">
    <name type="scientific">Striga asiatica</name>
    <name type="common">Asiatic witchweed</name>
    <name type="synonym">Buchnera asiatica</name>
    <dbReference type="NCBI Taxonomy" id="4170"/>
    <lineage>
        <taxon>Eukaryota</taxon>
        <taxon>Viridiplantae</taxon>
        <taxon>Streptophyta</taxon>
        <taxon>Embryophyta</taxon>
        <taxon>Tracheophyta</taxon>
        <taxon>Spermatophyta</taxon>
        <taxon>Magnoliopsida</taxon>
        <taxon>eudicotyledons</taxon>
        <taxon>Gunneridae</taxon>
        <taxon>Pentapetalae</taxon>
        <taxon>asterids</taxon>
        <taxon>lamiids</taxon>
        <taxon>Lamiales</taxon>
        <taxon>Orobanchaceae</taxon>
        <taxon>Buchnereae</taxon>
        <taxon>Striga</taxon>
    </lineage>
</organism>
<name>A0A5A7PU07_STRAF</name>
<dbReference type="GO" id="GO:0016811">
    <property type="term" value="F:hydrolase activity, acting on carbon-nitrogen (but not peptide) bonds, in linear amides"/>
    <property type="evidence" value="ECO:0007669"/>
    <property type="project" value="InterPro"/>
</dbReference>
<dbReference type="SUPFAM" id="SSF141130">
    <property type="entry name" value="Acetamidase/Formamidase-like"/>
    <property type="match status" value="1"/>
</dbReference>
<reference evidence="2" key="1">
    <citation type="journal article" date="2019" name="Curr. Biol.">
        <title>Genome Sequence of Striga asiatica Provides Insight into the Evolution of Plant Parasitism.</title>
        <authorList>
            <person name="Yoshida S."/>
            <person name="Kim S."/>
            <person name="Wafula E.K."/>
            <person name="Tanskanen J."/>
            <person name="Kim Y.M."/>
            <person name="Honaas L."/>
            <person name="Yang Z."/>
            <person name="Spallek T."/>
            <person name="Conn C.E."/>
            <person name="Ichihashi Y."/>
            <person name="Cheong K."/>
            <person name="Cui S."/>
            <person name="Der J.P."/>
            <person name="Gundlach H."/>
            <person name="Jiao Y."/>
            <person name="Hori C."/>
            <person name="Ishida J.K."/>
            <person name="Kasahara H."/>
            <person name="Kiba T."/>
            <person name="Kim M.S."/>
            <person name="Koo N."/>
            <person name="Laohavisit A."/>
            <person name="Lee Y.H."/>
            <person name="Lumba S."/>
            <person name="McCourt P."/>
            <person name="Mortimer J.C."/>
            <person name="Mutuku J.M."/>
            <person name="Nomura T."/>
            <person name="Sasaki-Sekimoto Y."/>
            <person name="Seto Y."/>
            <person name="Wang Y."/>
            <person name="Wakatake T."/>
            <person name="Sakakibara H."/>
            <person name="Demura T."/>
            <person name="Yamaguchi S."/>
            <person name="Yoneyama K."/>
            <person name="Manabe R.I."/>
            <person name="Nelson D.C."/>
            <person name="Schulman A.H."/>
            <person name="Timko M.P."/>
            <person name="dePamphilis C.W."/>
            <person name="Choi D."/>
            <person name="Shirasu K."/>
        </authorList>
    </citation>
    <scope>NUCLEOTIDE SEQUENCE [LARGE SCALE GENOMIC DNA]</scope>
    <source>
        <strain evidence="2">cv. UVA1</strain>
    </source>
</reference>
<dbReference type="PANTHER" id="PTHR31891:SF8">
    <property type="entry name" value="FORMAMIDASE"/>
    <property type="match status" value="1"/>
</dbReference>
<evidence type="ECO:0000313" key="1">
    <source>
        <dbReference type="EMBL" id="GER36002.1"/>
    </source>
</evidence>
<evidence type="ECO:0000313" key="2">
    <source>
        <dbReference type="Proteomes" id="UP000325081"/>
    </source>
</evidence>
<dbReference type="PANTHER" id="PTHR31891">
    <property type="entry name" value="FORMAMIDASE C869.04-RELATED"/>
    <property type="match status" value="1"/>
</dbReference>
<dbReference type="OrthoDB" id="9975579at2759"/>
<dbReference type="EMBL" id="BKCP01005072">
    <property type="protein sequence ID" value="GER36002.1"/>
    <property type="molecule type" value="Genomic_DNA"/>
</dbReference>
<dbReference type="AlphaFoldDB" id="A0A5A7PU07"/>
<protein>
    <submittedName>
        <fullName evidence="1">Acetamidase/Formamidase family protein</fullName>
    </submittedName>
</protein>
<sequence length="152" mass="16227">MHVGFAGAEADGRCVACRRRRFSGQNLSVQSGGGGDVRQVGMKAAVAGMLLPSAAVTGTAAGRGRLRQGGCEVVPVDLTKKPWDQKLPLHNRWHPDIPPVAEVRTGELFRVEMVDFSGGAITKEYTAHDIKFADPSVVSSSILVNFACNYCN</sequence>
<dbReference type="Proteomes" id="UP000325081">
    <property type="component" value="Unassembled WGS sequence"/>
</dbReference>